<organism evidence="1 2">
    <name type="scientific">Flavobacterium azooxidireducens</name>
    <dbReference type="NCBI Taxonomy" id="1871076"/>
    <lineage>
        <taxon>Bacteria</taxon>
        <taxon>Pseudomonadati</taxon>
        <taxon>Bacteroidota</taxon>
        <taxon>Flavobacteriia</taxon>
        <taxon>Flavobacteriales</taxon>
        <taxon>Flavobacteriaceae</taxon>
        <taxon>Flavobacterium</taxon>
    </lineage>
</organism>
<dbReference type="RefSeq" id="WP_248434300.1">
    <property type="nucleotide sequence ID" value="NZ_CP096205.1"/>
</dbReference>
<evidence type="ECO:0000313" key="2">
    <source>
        <dbReference type="Proteomes" id="UP000830583"/>
    </source>
</evidence>
<evidence type="ECO:0008006" key="3">
    <source>
        <dbReference type="Google" id="ProtNLM"/>
    </source>
</evidence>
<evidence type="ECO:0000313" key="1">
    <source>
        <dbReference type="EMBL" id="UPQ79289.1"/>
    </source>
</evidence>
<accession>A0ABY4KFE7</accession>
<gene>
    <name evidence="1" type="ORF">M0M57_00265</name>
</gene>
<keyword evidence="2" id="KW-1185">Reference proteome</keyword>
<sequence length="454" mass="52817">MNILLPIETINRELDFKIILATLLAKNNHKIYIGQHDFLMSLLPTLQGGVYIGKNIFSKRAELEKGEKYKLLKKNNFDIIYIHEEGAVFPGREQDWIRIMKQQYSLDHFDQNDLILQWGDFQKRVDQERSNNLSILTTGHPRFDLYKPKWSGFFKPETDKIKSEYKDFILINGNYLSNHGLGESYLFSDKGGYKVDDLKSRMGRVNYYAYNSKQFVSMVELTHELAIKFPELNFVYRPHPSENHDYYKIVFNGVSNIFVKHDGPVAPWILASKAVIHDGCTTALEATLASKPVINFKVELNEEFDIWLPNQMGIRAVNLEQVVAYINDIKENKIQNEPNLASEEVKDLMYNFKADSFESFVNVVEEKLEQIKTVKSTSPSSIQIVLKNLKKNIKVVLYSVLSPSKRKEANYHKIKFYGFNKELVLTKFERAEKLTEKKVNVIFHNTHLIQIENE</sequence>
<dbReference type="InterPro" id="IPR030906">
    <property type="entry name" value="Surf_polysacc"/>
</dbReference>
<dbReference type="Gene3D" id="3.40.50.12580">
    <property type="match status" value="1"/>
</dbReference>
<protein>
    <recommendedName>
        <fullName evidence="3">Surface carbohydrate biosynthesis protein</fullName>
    </recommendedName>
</protein>
<dbReference type="Proteomes" id="UP000830583">
    <property type="component" value="Chromosome"/>
</dbReference>
<dbReference type="InterPro" id="IPR043148">
    <property type="entry name" value="TagF_C"/>
</dbReference>
<dbReference type="SUPFAM" id="SSF53756">
    <property type="entry name" value="UDP-Glycosyltransferase/glycogen phosphorylase"/>
    <property type="match status" value="1"/>
</dbReference>
<reference evidence="1" key="1">
    <citation type="submission" date="2022-04" db="EMBL/GenBank/DDBJ databases">
        <title>Consumption of N2O by Flavobacterium azooxidireducens sp. nov. isolated from Decomposing Leaf Litter of Phragmites australis (Cav.).</title>
        <authorList>
            <person name="Behrendt U."/>
            <person name="Spanner T."/>
            <person name="Augustin J."/>
            <person name="Horn M.A."/>
            <person name="Kolb S."/>
            <person name="Ulrich A."/>
        </authorList>
    </citation>
    <scope>NUCLEOTIDE SEQUENCE</scope>
    <source>
        <strain evidence="1">IGB 4-14</strain>
    </source>
</reference>
<name>A0ABY4KFE7_9FLAO</name>
<dbReference type="NCBIfam" id="TIGR04396">
    <property type="entry name" value="surf_polysacc"/>
    <property type="match status" value="1"/>
</dbReference>
<proteinExistence type="predicted"/>
<dbReference type="EMBL" id="CP096205">
    <property type="protein sequence ID" value="UPQ79289.1"/>
    <property type="molecule type" value="Genomic_DNA"/>
</dbReference>